<reference evidence="14 15" key="1">
    <citation type="submission" date="2023-09" db="EMBL/GenBank/DDBJ databases">
        <title>Pangenome analysis of Batrachochytrium dendrobatidis and related Chytrids.</title>
        <authorList>
            <person name="Yacoub M.N."/>
            <person name="Stajich J.E."/>
            <person name="James T.Y."/>
        </authorList>
    </citation>
    <scope>NUCLEOTIDE SEQUENCE [LARGE SCALE GENOMIC DNA]</scope>
    <source>
        <strain evidence="14 15">JEL0888</strain>
    </source>
</reference>
<proteinExistence type="inferred from homology"/>
<comment type="similarity">
    <text evidence="2">Belongs to the CarA family.</text>
</comment>
<dbReference type="CDD" id="cd01744">
    <property type="entry name" value="GATase1_CPSase"/>
    <property type="match status" value="1"/>
</dbReference>
<evidence type="ECO:0000256" key="1">
    <source>
        <dbReference type="ARBA" id="ARBA00005077"/>
    </source>
</evidence>
<dbReference type="Proteomes" id="UP001527925">
    <property type="component" value="Unassembled WGS sequence"/>
</dbReference>
<evidence type="ECO:0000313" key="15">
    <source>
        <dbReference type="Proteomes" id="UP001527925"/>
    </source>
</evidence>
<dbReference type="InterPro" id="IPR002474">
    <property type="entry name" value="CarbamoylP_synth_ssu_N"/>
</dbReference>
<gene>
    <name evidence="14" type="primary">CPA1</name>
    <name evidence="14" type="ORF">HK105_200470</name>
</gene>
<name>A0ABR4NLK5_9FUNG</name>
<dbReference type="Gene3D" id="3.40.50.880">
    <property type="match status" value="1"/>
</dbReference>
<dbReference type="NCBIfam" id="TIGR01368">
    <property type="entry name" value="CPSaseIIsmall"/>
    <property type="match status" value="1"/>
</dbReference>
<dbReference type="Gene3D" id="3.50.30.20">
    <property type="entry name" value="Carbamoyl-phosphate synthase small subunit, N-terminal domain"/>
    <property type="match status" value="1"/>
</dbReference>
<dbReference type="EMBL" id="JADGIZ020000001">
    <property type="protein sequence ID" value="KAL2920397.1"/>
    <property type="molecule type" value="Genomic_DNA"/>
</dbReference>
<evidence type="ECO:0000256" key="3">
    <source>
        <dbReference type="ARBA" id="ARBA00012738"/>
    </source>
</evidence>
<dbReference type="PANTHER" id="PTHR43418">
    <property type="entry name" value="MULTIFUNCTIONAL TRYPTOPHAN BIOSYNTHESIS PROTEIN-RELATED"/>
    <property type="match status" value="1"/>
</dbReference>
<dbReference type="InterPro" id="IPR035686">
    <property type="entry name" value="CPSase_GATase1"/>
</dbReference>
<dbReference type="InterPro" id="IPR036480">
    <property type="entry name" value="CarbP_synth_ssu_N_sf"/>
</dbReference>
<comment type="pathway">
    <text evidence="1">Amino-acid biosynthesis; L-arginine biosynthesis; carbamoyl phosphate from bicarbonate: step 1/1.</text>
</comment>
<evidence type="ECO:0000256" key="7">
    <source>
        <dbReference type="ARBA" id="ARBA00022962"/>
    </source>
</evidence>
<evidence type="ECO:0000259" key="13">
    <source>
        <dbReference type="SMART" id="SM01097"/>
    </source>
</evidence>
<dbReference type="SUPFAM" id="SSF52021">
    <property type="entry name" value="Carbamoyl phosphate synthetase, small subunit N-terminal domain"/>
    <property type="match status" value="1"/>
</dbReference>
<dbReference type="SMART" id="SM01097">
    <property type="entry name" value="CPSase_sm_chain"/>
    <property type="match status" value="1"/>
</dbReference>
<dbReference type="InterPro" id="IPR029062">
    <property type="entry name" value="Class_I_gatase-like"/>
</dbReference>
<dbReference type="PRINTS" id="PR00099">
    <property type="entry name" value="CPSGATASE"/>
</dbReference>
<dbReference type="PROSITE" id="PS51273">
    <property type="entry name" value="GATASE_TYPE_1"/>
    <property type="match status" value="1"/>
</dbReference>
<evidence type="ECO:0000256" key="10">
    <source>
        <dbReference type="ARBA" id="ARBA00044340"/>
    </source>
</evidence>
<evidence type="ECO:0000256" key="9">
    <source>
        <dbReference type="ARBA" id="ARBA00044168"/>
    </source>
</evidence>
<evidence type="ECO:0000256" key="2">
    <source>
        <dbReference type="ARBA" id="ARBA00007800"/>
    </source>
</evidence>
<keyword evidence="4 14" id="KW-0436">Ligase</keyword>
<evidence type="ECO:0000313" key="14">
    <source>
        <dbReference type="EMBL" id="KAL2920397.1"/>
    </source>
</evidence>
<accession>A0ABR4NLK5</accession>
<dbReference type="PRINTS" id="PR00096">
    <property type="entry name" value="GATASE"/>
</dbReference>
<keyword evidence="7" id="KW-0315">Glutamine amidotransferase</keyword>
<evidence type="ECO:0000256" key="6">
    <source>
        <dbReference type="ARBA" id="ARBA00022840"/>
    </source>
</evidence>
<dbReference type="NCBIfam" id="NF009475">
    <property type="entry name" value="PRK12838.1"/>
    <property type="match status" value="1"/>
</dbReference>
<evidence type="ECO:0000256" key="8">
    <source>
        <dbReference type="ARBA" id="ARBA00044031"/>
    </source>
</evidence>
<evidence type="ECO:0000256" key="5">
    <source>
        <dbReference type="ARBA" id="ARBA00022741"/>
    </source>
</evidence>
<evidence type="ECO:0000256" key="11">
    <source>
        <dbReference type="ARBA" id="ARBA00048816"/>
    </source>
</evidence>
<protein>
    <recommendedName>
        <fullName evidence="9">Carbamoyl phosphate synthase arginine-specific small chain</fullName>
        <ecNumber evidence="3">6.3.5.5</ecNumber>
    </recommendedName>
    <alternativeName>
        <fullName evidence="10">Arginine-specific carbamoyl phosphate synthetase, glutamine chain</fullName>
    </alternativeName>
</protein>
<evidence type="ECO:0000256" key="12">
    <source>
        <dbReference type="ARBA" id="ARBA00049285"/>
    </source>
</evidence>
<comment type="catalytic activity">
    <reaction evidence="11">
        <text>hydrogencarbonate + L-glutamine + 2 ATP + H2O = carbamoyl phosphate + L-glutamate + 2 ADP + phosphate + 2 H(+)</text>
        <dbReference type="Rhea" id="RHEA:18633"/>
        <dbReference type="ChEBI" id="CHEBI:15377"/>
        <dbReference type="ChEBI" id="CHEBI:15378"/>
        <dbReference type="ChEBI" id="CHEBI:17544"/>
        <dbReference type="ChEBI" id="CHEBI:29985"/>
        <dbReference type="ChEBI" id="CHEBI:30616"/>
        <dbReference type="ChEBI" id="CHEBI:43474"/>
        <dbReference type="ChEBI" id="CHEBI:58228"/>
        <dbReference type="ChEBI" id="CHEBI:58359"/>
        <dbReference type="ChEBI" id="CHEBI:456216"/>
        <dbReference type="EC" id="6.3.5.5"/>
    </reaction>
</comment>
<sequence>MPFDAPPPPPAKSSEPPMRPAVLRLQTGDVIHATSFGAPLAAPVQGEVVFTTSIVGYPESMTDPSYTGQILVFTQPLVGNYGVPAPTRDQFGLLRHFESDKIQVRGIIVNDYAAKYSHWNAIESLGHWCARHGVPAISGVDTRALVTLLRNRGSTLGEIRVAPAQPDAAAALATECRQNPPVFADPNLDNLVARVSTPSKLVYNKGGDIKVALVDCGAKQNIIRCLAKRGAEVTVVPWDYNLLDDGDAYDGIFISNGPGDPKMCSKAAANLVAVMRHQQTSGKIVPIFGICMGHQLLGIAAGFRAYKLPFGNRGHNQPALNLVDGSCVITSQNHGYALDDTDGAVPVGWAPYFRNANDGSNEGIRHLTLPYSSVQFHPEAMGGPLDTEFLFENFVRDVRTFKLAKQQQPQQQQPSLAVASASA</sequence>
<keyword evidence="15" id="KW-1185">Reference proteome</keyword>
<organism evidence="14 15">
    <name type="scientific">Polyrhizophydium stewartii</name>
    <dbReference type="NCBI Taxonomy" id="2732419"/>
    <lineage>
        <taxon>Eukaryota</taxon>
        <taxon>Fungi</taxon>
        <taxon>Fungi incertae sedis</taxon>
        <taxon>Chytridiomycota</taxon>
        <taxon>Chytridiomycota incertae sedis</taxon>
        <taxon>Chytridiomycetes</taxon>
        <taxon>Rhizophydiales</taxon>
        <taxon>Rhizophydiales incertae sedis</taxon>
        <taxon>Polyrhizophydium</taxon>
    </lineage>
</organism>
<evidence type="ECO:0000256" key="4">
    <source>
        <dbReference type="ARBA" id="ARBA00022598"/>
    </source>
</evidence>
<comment type="subunit">
    <text evidence="8">Heterodimer composed of 2 chains; the small (or glutamine) chain promotes the hydrolysis of glutamine to ammonia, which is used by the large (or ammonia) chain to synthesize carbamoyl phosphate.</text>
</comment>
<dbReference type="Pfam" id="PF00988">
    <property type="entry name" value="CPSase_sm_chain"/>
    <property type="match status" value="1"/>
</dbReference>
<keyword evidence="5" id="KW-0547">Nucleotide-binding</keyword>
<dbReference type="PANTHER" id="PTHR43418:SF7">
    <property type="entry name" value="CARBAMOYL-PHOSPHATE SYNTHASE SMALL CHAIN"/>
    <property type="match status" value="1"/>
</dbReference>
<keyword evidence="6" id="KW-0067">ATP-binding</keyword>
<feature type="domain" description="Carbamoyl-phosphate synthase small subunit N-terminal" evidence="13">
    <location>
        <begin position="19"/>
        <end position="160"/>
    </location>
</feature>
<comment type="caution">
    <text evidence="14">The sequence shown here is derived from an EMBL/GenBank/DDBJ whole genome shotgun (WGS) entry which is preliminary data.</text>
</comment>
<dbReference type="InterPro" id="IPR050472">
    <property type="entry name" value="Anth_synth/Amidotransfase"/>
</dbReference>
<comment type="catalytic activity">
    <reaction evidence="12">
        <text>L-glutamine + H2O = L-glutamate + NH4(+)</text>
        <dbReference type="Rhea" id="RHEA:15889"/>
        <dbReference type="ChEBI" id="CHEBI:15377"/>
        <dbReference type="ChEBI" id="CHEBI:28938"/>
        <dbReference type="ChEBI" id="CHEBI:29985"/>
        <dbReference type="ChEBI" id="CHEBI:58359"/>
    </reaction>
</comment>
<dbReference type="EC" id="6.3.5.5" evidence="3"/>
<dbReference type="GO" id="GO:0004088">
    <property type="term" value="F:carbamoyl-phosphate synthase (glutamine-hydrolyzing) activity"/>
    <property type="evidence" value="ECO:0007669"/>
    <property type="project" value="UniProtKB-EC"/>
</dbReference>
<dbReference type="InterPro" id="IPR006274">
    <property type="entry name" value="CarbamoylP_synth_ssu"/>
</dbReference>
<dbReference type="HAMAP" id="MF_01209">
    <property type="entry name" value="CPSase_S_chain"/>
    <property type="match status" value="1"/>
</dbReference>
<dbReference type="Pfam" id="PF00117">
    <property type="entry name" value="GATase"/>
    <property type="match status" value="1"/>
</dbReference>
<dbReference type="SUPFAM" id="SSF52317">
    <property type="entry name" value="Class I glutamine amidotransferase-like"/>
    <property type="match status" value="1"/>
</dbReference>
<dbReference type="InterPro" id="IPR017926">
    <property type="entry name" value="GATASE"/>
</dbReference>